<dbReference type="InterPro" id="IPR011990">
    <property type="entry name" value="TPR-like_helical_dom_sf"/>
</dbReference>
<evidence type="ECO:0000313" key="10">
    <source>
        <dbReference type="Proteomes" id="UP000002280"/>
    </source>
</evidence>
<sequence length="286" mass="33060">MDLPKNQEGLEYLARAENYMKTGLLRMKPDYDGAAFGYGKAALAFKKVKYLKLTKEAFLKEEPTRSSMVIEKAIILYLESGSPNMAAMTLRQFSLLLESQIPEQVVSLYQQAAKVFEKENHPLHAVDLIGRASKVLVRTKCFAEAAISLDREKNLYKEMESFSTCFRRIIAEILVYLHSNEFVAAYKCVQESCNVPRFKGSEEHSALVQLLECYDRRDQEQMNKICKNSRFKHDSRKNFLIIRTICKGNVLSQVKMDPQSQELFEQRLDDRFPGVLQKRYLSRNLT</sequence>
<dbReference type="STRING" id="13616.ENSMODP00000055879"/>
<keyword evidence="4" id="KW-0931">ER-Golgi transport</keyword>
<keyword evidence="10" id="KW-1185">Reference proteome</keyword>
<keyword evidence="6" id="KW-0472">Membrane</keyword>
<dbReference type="Ensembl" id="ENSMODT00000017712.2">
    <property type="protein sequence ID" value="ENSMODP00000055879.1"/>
    <property type="gene ID" value="ENSMODG00000013901.2"/>
</dbReference>
<dbReference type="PANTHER" id="PTHR13768">
    <property type="entry name" value="SOLUBLE NSF ATTACHMENT PROTEIN SNAP"/>
    <property type="match status" value="1"/>
</dbReference>
<accession>A0A5F8H8H9</accession>
<keyword evidence="3" id="KW-0813">Transport</keyword>
<comment type="subcellular location">
    <subcellularLocation>
        <location evidence="1">Membrane</location>
        <topology evidence="1">Peripheral membrane protein</topology>
    </subcellularLocation>
</comment>
<dbReference type="AlphaFoldDB" id="A0A5F8H8H9"/>
<reference evidence="9" key="3">
    <citation type="submission" date="2025-09" db="UniProtKB">
        <authorList>
            <consortium name="Ensembl"/>
        </authorList>
    </citation>
    <scope>IDENTIFICATION</scope>
</reference>
<dbReference type="InParanoid" id="A0A5F8H8H9"/>
<evidence type="ECO:0000256" key="8">
    <source>
        <dbReference type="ARBA" id="ARBA00042485"/>
    </source>
</evidence>
<reference evidence="9 10" key="1">
    <citation type="journal article" date="2007" name="Nature">
        <title>Genome of the marsupial Monodelphis domestica reveals innovation in non-coding sequences.</title>
        <authorList>
            <person name="Mikkelsen T.S."/>
            <person name="Wakefield M.J."/>
            <person name="Aken B."/>
            <person name="Amemiya C.T."/>
            <person name="Chang J.L."/>
            <person name="Duke S."/>
            <person name="Garber M."/>
            <person name="Gentles A.J."/>
            <person name="Goodstadt L."/>
            <person name="Heger A."/>
            <person name="Jurka J."/>
            <person name="Kamal M."/>
            <person name="Mauceli E."/>
            <person name="Searle S.M."/>
            <person name="Sharpe T."/>
            <person name="Baker M.L."/>
            <person name="Batzer M.A."/>
            <person name="Benos P.V."/>
            <person name="Belov K."/>
            <person name="Clamp M."/>
            <person name="Cook A."/>
            <person name="Cuff J."/>
            <person name="Das R."/>
            <person name="Davidow L."/>
            <person name="Deakin J.E."/>
            <person name="Fazzari M.J."/>
            <person name="Glass J.L."/>
            <person name="Grabherr M."/>
            <person name="Greally J.M."/>
            <person name="Gu W."/>
            <person name="Hore T.A."/>
            <person name="Huttley G.A."/>
            <person name="Kleber M."/>
            <person name="Jirtle R.L."/>
            <person name="Koina E."/>
            <person name="Lee J.T."/>
            <person name="Mahony S."/>
            <person name="Marra M.A."/>
            <person name="Miller R.D."/>
            <person name="Nicholls R.D."/>
            <person name="Oda M."/>
            <person name="Papenfuss A.T."/>
            <person name="Parra Z.E."/>
            <person name="Pollock D.D."/>
            <person name="Ray D.A."/>
            <person name="Schein J.E."/>
            <person name="Speed T.P."/>
            <person name="Thompson K."/>
            <person name="VandeBerg J.L."/>
            <person name="Wade C.M."/>
            <person name="Walker J.A."/>
            <person name="Waters P.D."/>
            <person name="Webber C."/>
            <person name="Weidman J.R."/>
            <person name="Xie X."/>
            <person name="Zody M.C."/>
            <person name="Baldwin J."/>
            <person name="Abdouelleil A."/>
            <person name="Abdulkadir J."/>
            <person name="Abebe A."/>
            <person name="Abera B."/>
            <person name="Abreu J."/>
            <person name="Acer S.C."/>
            <person name="Aftuck L."/>
            <person name="Alexander A."/>
            <person name="An P."/>
            <person name="Anderson E."/>
            <person name="Anderson S."/>
            <person name="Arachi H."/>
            <person name="Azer M."/>
            <person name="Bachantsang P."/>
            <person name="Barry A."/>
            <person name="Bayul T."/>
            <person name="Berlin A."/>
            <person name="Bessette D."/>
            <person name="Bloom T."/>
            <person name="Bloom T."/>
            <person name="Boguslavskiy L."/>
            <person name="Bonnet C."/>
            <person name="Boukhgalter B."/>
            <person name="Bourzgui I."/>
            <person name="Brown A."/>
            <person name="Cahill P."/>
            <person name="Channer S."/>
            <person name="Cheshatsang Y."/>
            <person name="Chuda L."/>
            <person name="Citroen M."/>
            <person name="Collymore A."/>
            <person name="Cooke P."/>
            <person name="Costello M."/>
            <person name="D'Aco K."/>
            <person name="Daza R."/>
            <person name="De Haan G."/>
            <person name="DeGray S."/>
            <person name="DeMaso C."/>
            <person name="Dhargay N."/>
            <person name="Dooley K."/>
            <person name="Dooley E."/>
            <person name="Doricent M."/>
            <person name="Dorje P."/>
            <person name="Dorjee K."/>
            <person name="Dupes A."/>
            <person name="Elong R."/>
            <person name="Falk J."/>
            <person name="Farina A."/>
            <person name="Faro S."/>
            <person name="Ferguson D."/>
            <person name="Fisher S."/>
            <person name="Foley C.D."/>
            <person name="Franke A."/>
            <person name="Friedrich D."/>
            <person name="Gadbois L."/>
            <person name="Gearin G."/>
            <person name="Gearin C.R."/>
            <person name="Giannoukos G."/>
            <person name="Goode T."/>
            <person name="Graham J."/>
            <person name="Grandbois E."/>
            <person name="Grewal S."/>
            <person name="Gyaltsen K."/>
            <person name="Hafez N."/>
            <person name="Hagos B."/>
            <person name="Hall J."/>
            <person name="Henson C."/>
            <person name="Hollinger A."/>
            <person name="Honan T."/>
            <person name="Huard M.D."/>
            <person name="Hughes L."/>
            <person name="Hurhula B."/>
            <person name="Husby M.E."/>
            <person name="Kamat A."/>
            <person name="Kanga B."/>
            <person name="Kashin S."/>
            <person name="Khazanovich D."/>
            <person name="Kisner P."/>
            <person name="Lance K."/>
            <person name="Lara M."/>
            <person name="Lee W."/>
            <person name="Lennon N."/>
            <person name="Letendre F."/>
            <person name="LeVine R."/>
            <person name="Lipovsky A."/>
            <person name="Liu X."/>
            <person name="Liu J."/>
            <person name="Liu S."/>
            <person name="Lokyitsang T."/>
            <person name="Lokyitsang Y."/>
            <person name="Lubonja R."/>
            <person name="Lui A."/>
            <person name="MacDonald P."/>
            <person name="Magnisalis V."/>
            <person name="Maru K."/>
            <person name="Matthews C."/>
            <person name="McCusker W."/>
            <person name="McDonough S."/>
            <person name="Mehta T."/>
            <person name="Meldrim J."/>
            <person name="Meneus L."/>
            <person name="Mihai O."/>
            <person name="Mihalev A."/>
            <person name="Mihova T."/>
            <person name="Mittelman R."/>
            <person name="Mlenga V."/>
            <person name="Montmayeur A."/>
            <person name="Mulrain L."/>
            <person name="Navidi A."/>
            <person name="Naylor J."/>
            <person name="Negash T."/>
            <person name="Nguyen T."/>
            <person name="Nguyen N."/>
            <person name="Nicol R."/>
            <person name="Norbu C."/>
            <person name="Norbu N."/>
            <person name="Novod N."/>
            <person name="O'Neill B."/>
            <person name="Osman S."/>
            <person name="Markiewicz E."/>
            <person name="Oyono O.L."/>
            <person name="Patti C."/>
            <person name="Phunkhang P."/>
            <person name="Pierre F."/>
            <person name="Priest M."/>
            <person name="Raghuraman S."/>
            <person name="Rege F."/>
            <person name="Reyes R."/>
            <person name="Rise C."/>
            <person name="Rogov P."/>
            <person name="Ross K."/>
            <person name="Ryan E."/>
            <person name="Settipalli S."/>
            <person name="Shea T."/>
            <person name="Sherpa N."/>
            <person name="Shi L."/>
            <person name="Shih D."/>
            <person name="Sparrow T."/>
            <person name="Spaulding J."/>
            <person name="Stalker J."/>
            <person name="Stange-Thomann N."/>
            <person name="Stavropoulos S."/>
            <person name="Stone C."/>
            <person name="Strader C."/>
            <person name="Tesfaye S."/>
            <person name="Thomson T."/>
            <person name="Thoulutsang Y."/>
            <person name="Thoulutsang D."/>
            <person name="Topham K."/>
            <person name="Topping I."/>
            <person name="Tsamla T."/>
            <person name="Vassiliev H."/>
            <person name="Vo A."/>
            <person name="Wangchuk T."/>
            <person name="Wangdi T."/>
            <person name="Weiand M."/>
            <person name="Wilkinson J."/>
            <person name="Wilson A."/>
            <person name="Yadav S."/>
            <person name="Young G."/>
            <person name="Yu Q."/>
            <person name="Zembek L."/>
            <person name="Zhong D."/>
            <person name="Zimmer A."/>
            <person name="Zwirko Z."/>
            <person name="Jaffe D.B."/>
            <person name="Alvarez P."/>
            <person name="Brockman W."/>
            <person name="Butler J."/>
            <person name="Chin C."/>
            <person name="Gnerre S."/>
            <person name="MacCallum I."/>
            <person name="Graves J.A."/>
            <person name="Ponting C.P."/>
            <person name="Breen M."/>
            <person name="Samollow P.B."/>
            <person name="Lander E.S."/>
            <person name="Lindblad-Toh K."/>
        </authorList>
    </citation>
    <scope>NUCLEOTIDE SEQUENCE [LARGE SCALE GENOMIC DNA]</scope>
</reference>
<dbReference type="InterPro" id="IPR000744">
    <property type="entry name" value="NSF_attach"/>
</dbReference>
<dbReference type="GO" id="GO:0006886">
    <property type="term" value="P:intracellular protein transport"/>
    <property type="evidence" value="ECO:0000318"/>
    <property type="project" value="GO_Central"/>
</dbReference>
<dbReference type="Pfam" id="PF14938">
    <property type="entry name" value="SNAP"/>
    <property type="match status" value="1"/>
</dbReference>
<evidence type="ECO:0000256" key="5">
    <source>
        <dbReference type="ARBA" id="ARBA00022927"/>
    </source>
</evidence>
<dbReference type="GO" id="GO:0031201">
    <property type="term" value="C:SNARE complex"/>
    <property type="evidence" value="ECO:0000318"/>
    <property type="project" value="GO_Central"/>
</dbReference>
<evidence type="ECO:0000313" key="9">
    <source>
        <dbReference type="Ensembl" id="ENSMODP00000055879.1"/>
    </source>
</evidence>
<dbReference type="GO" id="GO:0016192">
    <property type="term" value="P:vesicle-mediated transport"/>
    <property type="evidence" value="ECO:0007669"/>
    <property type="project" value="UniProtKB-KW"/>
</dbReference>
<evidence type="ECO:0000256" key="6">
    <source>
        <dbReference type="ARBA" id="ARBA00023136"/>
    </source>
</evidence>
<dbReference type="PANTHER" id="PTHR13768:SF2">
    <property type="entry name" value="GAMMA-SOLUBLE NSF ATTACHMENT PROTEIN"/>
    <property type="match status" value="1"/>
</dbReference>
<dbReference type="Gene3D" id="1.25.40.10">
    <property type="entry name" value="Tetratricopeptide repeat domain"/>
    <property type="match status" value="2"/>
</dbReference>
<reference evidence="9" key="2">
    <citation type="submission" date="2025-08" db="UniProtKB">
        <authorList>
            <consortium name="Ensembl"/>
        </authorList>
    </citation>
    <scope>IDENTIFICATION</scope>
</reference>
<dbReference type="Proteomes" id="UP000002280">
    <property type="component" value="Chromosome X"/>
</dbReference>
<evidence type="ECO:0000256" key="2">
    <source>
        <dbReference type="ARBA" id="ARBA00010050"/>
    </source>
</evidence>
<evidence type="ECO:0000256" key="4">
    <source>
        <dbReference type="ARBA" id="ARBA00022892"/>
    </source>
</evidence>
<dbReference type="SUPFAM" id="SSF48452">
    <property type="entry name" value="TPR-like"/>
    <property type="match status" value="1"/>
</dbReference>
<proteinExistence type="inferred from homology"/>
<protein>
    <recommendedName>
        <fullName evidence="7">Gamma-soluble NSF attachment protein</fullName>
    </recommendedName>
    <alternativeName>
        <fullName evidence="8">N-ethylmaleimide-sensitive factor attachment protein gamma</fullName>
    </alternativeName>
</protein>
<dbReference type="GO" id="GO:0019905">
    <property type="term" value="F:syntaxin binding"/>
    <property type="evidence" value="ECO:0000318"/>
    <property type="project" value="GO_Central"/>
</dbReference>
<evidence type="ECO:0000256" key="7">
    <source>
        <dbReference type="ARBA" id="ARBA00040047"/>
    </source>
</evidence>
<dbReference type="GO" id="GO:0005483">
    <property type="term" value="F:soluble NSF attachment protein activity"/>
    <property type="evidence" value="ECO:0000318"/>
    <property type="project" value="GO_Central"/>
</dbReference>
<name>A0A5F8H8H9_MONDO</name>
<dbReference type="GeneTree" id="ENSGT00390000005826"/>
<organism evidence="9 10">
    <name type="scientific">Monodelphis domestica</name>
    <name type="common">Gray short-tailed opossum</name>
    <dbReference type="NCBI Taxonomy" id="13616"/>
    <lineage>
        <taxon>Eukaryota</taxon>
        <taxon>Metazoa</taxon>
        <taxon>Chordata</taxon>
        <taxon>Craniata</taxon>
        <taxon>Vertebrata</taxon>
        <taxon>Euteleostomi</taxon>
        <taxon>Mammalia</taxon>
        <taxon>Metatheria</taxon>
        <taxon>Didelphimorphia</taxon>
        <taxon>Didelphidae</taxon>
        <taxon>Monodelphis</taxon>
    </lineage>
</organism>
<dbReference type="OMA" id="CDRPQYA"/>
<evidence type="ECO:0000256" key="1">
    <source>
        <dbReference type="ARBA" id="ARBA00004170"/>
    </source>
</evidence>
<comment type="similarity">
    <text evidence="2">Belongs to the SNAP family.</text>
</comment>
<evidence type="ECO:0000256" key="3">
    <source>
        <dbReference type="ARBA" id="ARBA00022448"/>
    </source>
</evidence>
<keyword evidence="5" id="KW-0653">Protein transport</keyword>
<dbReference type="Bgee" id="ENSMODG00000013901">
    <property type="expression patterns" value="Expressed in liver"/>
</dbReference>